<organism evidence="1 2">
    <name type="scientific">Brachionus plicatilis</name>
    <name type="common">Marine rotifer</name>
    <name type="synonym">Brachionus muelleri</name>
    <dbReference type="NCBI Taxonomy" id="10195"/>
    <lineage>
        <taxon>Eukaryota</taxon>
        <taxon>Metazoa</taxon>
        <taxon>Spiralia</taxon>
        <taxon>Gnathifera</taxon>
        <taxon>Rotifera</taxon>
        <taxon>Eurotatoria</taxon>
        <taxon>Monogononta</taxon>
        <taxon>Pseudotrocha</taxon>
        <taxon>Ploima</taxon>
        <taxon>Brachionidae</taxon>
        <taxon>Brachionus</taxon>
    </lineage>
</organism>
<gene>
    <name evidence="1" type="ORF">BpHYR1_017487</name>
</gene>
<evidence type="ECO:0000313" key="1">
    <source>
        <dbReference type="EMBL" id="RNA13076.1"/>
    </source>
</evidence>
<sequence>MVLISYIRERNRHRWRKQCGDKGYVGLDTQILLMFFLELNISPFKYNRTLAGNRHFRDISVKLVCFRLNRLCSSRKKDETKWFNSAIPFICP</sequence>
<keyword evidence="2" id="KW-1185">Reference proteome</keyword>
<dbReference type="Proteomes" id="UP000276133">
    <property type="component" value="Unassembled WGS sequence"/>
</dbReference>
<comment type="caution">
    <text evidence="1">The sequence shown here is derived from an EMBL/GenBank/DDBJ whole genome shotgun (WGS) entry which is preliminary data.</text>
</comment>
<dbReference type="EMBL" id="REGN01005512">
    <property type="protein sequence ID" value="RNA13076.1"/>
    <property type="molecule type" value="Genomic_DNA"/>
</dbReference>
<name>A0A3M7QNU5_BRAPC</name>
<protein>
    <submittedName>
        <fullName evidence="1">Uncharacterized protein</fullName>
    </submittedName>
</protein>
<reference evidence="1 2" key="1">
    <citation type="journal article" date="2018" name="Sci. Rep.">
        <title>Genomic signatures of local adaptation to the degree of environmental predictability in rotifers.</title>
        <authorList>
            <person name="Franch-Gras L."/>
            <person name="Hahn C."/>
            <person name="Garcia-Roger E.M."/>
            <person name="Carmona M.J."/>
            <person name="Serra M."/>
            <person name="Gomez A."/>
        </authorList>
    </citation>
    <scope>NUCLEOTIDE SEQUENCE [LARGE SCALE GENOMIC DNA]</scope>
    <source>
        <strain evidence="1">HYR1</strain>
    </source>
</reference>
<dbReference type="AlphaFoldDB" id="A0A3M7QNU5"/>
<proteinExistence type="predicted"/>
<accession>A0A3M7QNU5</accession>
<evidence type="ECO:0000313" key="2">
    <source>
        <dbReference type="Proteomes" id="UP000276133"/>
    </source>
</evidence>